<dbReference type="SMART" id="SM00219">
    <property type="entry name" value="TyrKc"/>
    <property type="match status" value="1"/>
</dbReference>
<dbReference type="GO" id="GO:0004713">
    <property type="term" value="F:protein tyrosine kinase activity"/>
    <property type="evidence" value="ECO:0007669"/>
    <property type="project" value="InterPro"/>
</dbReference>
<dbReference type="InterPro" id="IPR017441">
    <property type="entry name" value="Protein_kinase_ATP_BS"/>
</dbReference>
<dbReference type="EMBL" id="FWDM01000001">
    <property type="protein sequence ID" value="SLM09721.1"/>
    <property type="molecule type" value="Genomic_DNA"/>
</dbReference>
<organism evidence="3">
    <name type="scientific">uncultured spirochete</name>
    <dbReference type="NCBI Taxonomy" id="156406"/>
    <lineage>
        <taxon>Bacteria</taxon>
        <taxon>Pseudomonadati</taxon>
        <taxon>Spirochaetota</taxon>
        <taxon>Spirochaetia</taxon>
        <taxon>Spirochaetales</taxon>
        <taxon>environmental samples</taxon>
    </lineage>
</organism>
<dbReference type="GO" id="GO:0005737">
    <property type="term" value="C:cytoplasm"/>
    <property type="evidence" value="ECO:0007669"/>
    <property type="project" value="TreeGrafter"/>
</dbReference>
<accession>A0A3P3XF53</accession>
<feature type="domain" description="Protein kinase" evidence="2">
    <location>
        <begin position="14"/>
        <end position="262"/>
    </location>
</feature>
<evidence type="ECO:0000313" key="3">
    <source>
        <dbReference type="EMBL" id="SLM09721.1"/>
    </source>
</evidence>
<keyword evidence="3" id="KW-0808">Transferase</keyword>
<dbReference type="Pfam" id="PF00069">
    <property type="entry name" value="Pkinase"/>
    <property type="match status" value="1"/>
</dbReference>
<keyword evidence="1" id="KW-0067">ATP-binding</keyword>
<evidence type="ECO:0000259" key="2">
    <source>
        <dbReference type="PROSITE" id="PS50011"/>
    </source>
</evidence>
<evidence type="ECO:0000256" key="1">
    <source>
        <dbReference type="PROSITE-ProRule" id="PRU10141"/>
    </source>
</evidence>
<feature type="binding site" evidence="1">
    <location>
        <position position="43"/>
    </location>
    <ligand>
        <name>ATP</name>
        <dbReference type="ChEBI" id="CHEBI:30616"/>
    </ligand>
</feature>
<dbReference type="GO" id="GO:0004674">
    <property type="term" value="F:protein serine/threonine kinase activity"/>
    <property type="evidence" value="ECO:0007669"/>
    <property type="project" value="TreeGrafter"/>
</dbReference>
<dbReference type="SUPFAM" id="SSF56112">
    <property type="entry name" value="Protein kinase-like (PK-like)"/>
    <property type="match status" value="1"/>
</dbReference>
<dbReference type="PANTHER" id="PTHR24361">
    <property type="entry name" value="MITOGEN-ACTIVATED KINASE KINASE KINASE"/>
    <property type="match status" value="1"/>
</dbReference>
<reference evidence="3" key="1">
    <citation type="submission" date="2017-02" db="EMBL/GenBank/DDBJ databases">
        <authorList>
            <person name="Regsiter A."/>
            <person name="William W."/>
        </authorList>
    </citation>
    <scope>NUCLEOTIDE SEQUENCE</scope>
    <source>
        <strain evidence="3">Bib</strain>
    </source>
</reference>
<dbReference type="PROSITE" id="PS00107">
    <property type="entry name" value="PROTEIN_KINASE_ATP"/>
    <property type="match status" value="1"/>
</dbReference>
<dbReference type="AlphaFoldDB" id="A0A3P3XF53"/>
<dbReference type="InterPro" id="IPR011009">
    <property type="entry name" value="Kinase-like_dom_sf"/>
</dbReference>
<keyword evidence="1" id="KW-0547">Nucleotide-binding</keyword>
<gene>
    <name evidence="3" type="ORF">SPIROBIBN47_10016</name>
</gene>
<dbReference type="InterPro" id="IPR020635">
    <property type="entry name" value="Tyr_kinase_cat_dom"/>
</dbReference>
<dbReference type="GO" id="GO:0005524">
    <property type="term" value="F:ATP binding"/>
    <property type="evidence" value="ECO:0007669"/>
    <property type="project" value="UniProtKB-UniRule"/>
</dbReference>
<dbReference type="InterPro" id="IPR000719">
    <property type="entry name" value="Prot_kinase_dom"/>
</dbReference>
<keyword evidence="3" id="KW-0418">Kinase</keyword>
<dbReference type="PROSITE" id="PS50011">
    <property type="entry name" value="PROTEIN_KINASE_DOM"/>
    <property type="match status" value="1"/>
</dbReference>
<protein>
    <submittedName>
        <fullName evidence="3">Kinase domain protein</fullName>
    </submittedName>
</protein>
<name>A0A3P3XF53_9SPIR</name>
<dbReference type="CDD" id="cd00180">
    <property type="entry name" value="PKc"/>
    <property type="match status" value="1"/>
</dbReference>
<dbReference type="Gene3D" id="1.10.510.10">
    <property type="entry name" value="Transferase(Phosphotransferase) domain 1"/>
    <property type="match status" value="1"/>
</dbReference>
<proteinExistence type="predicted"/>
<sequence length="376" mass="44338">MENDVIKFIRQKDYTFIRNIGRGATGAAILLKDELIDQLFVCKKYQPAMGIEPAEYYSKFVNEIKMMYLLNNRNVVRIYNYYLYPKQYTGYILMEYIDGNSIGDYISKNPEKIDDIFIQTVNGFYELQENGILHRDIRDSNIMVSSEGIVKIIDFGFGKKIEFDSDYDKSISLNWWCQTPNEFNDGRYDFKTEIYFVGKLFEKLLLDNGLSNFKYSDQLKKMIAPDPENRISSFKEIFSEAILKNDMENIFEEDEIEIYRSFANGLSAIYAKIENSAKYEKDVELIISKMEECYKKNMLEQEIIDSNDLAKIFVQGAYTYYKKRTIYLSCLKNFLQLLKGASSEKRRIIMLNIENRLDAIEHYRKPEDNFTDDIPF</sequence>
<dbReference type="InterPro" id="IPR053235">
    <property type="entry name" value="Ser_Thr_kinase"/>
</dbReference>